<dbReference type="EMBL" id="CVRI01000054">
    <property type="protein sequence ID" value="CRL00075.1"/>
    <property type="molecule type" value="Genomic_DNA"/>
</dbReference>
<feature type="transmembrane region" description="Helical" evidence="7">
    <location>
        <begin position="93"/>
        <end position="113"/>
    </location>
</feature>
<feature type="domain" description="G-protein coupled receptors family 1 profile" evidence="8">
    <location>
        <begin position="72"/>
        <end position="267"/>
    </location>
</feature>
<dbReference type="SUPFAM" id="SSF81321">
    <property type="entry name" value="Family A G protein-coupled receptor-like"/>
    <property type="match status" value="1"/>
</dbReference>
<keyword evidence="6" id="KW-0807">Transducer</keyword>
<evidence type="ECO:0000256" key="4">
    <source>
        <dbReference type="ARBA" id="ARBA00022989"/>
    </source>
</evidence>
<dbReference type="Gene3D" id="1.20.1070.10">
    <property type="entry name" value="Rhodopsin 7-helix transmembrane proteins"/>
    <property type="match status" value="1"/>
</dbReference>
<dbReference type="InterPro" id="IPR000276">
    <property type="entry name" value="GPCR_Rhodpsn"/>
</dbReference>
<keyword evidence="3 6" id="KW-0812">Transmembrane</keyword>
<evidence type="ECO:0000256" key="6">
    <source>
        <dbReference type="RuleBase" id="RU000688"/>
    </source>
</evidence>
<evidence type="ECO:0000256" key="7">
    <source>
        <dbReference type="SAM" id="Phobius"/>
    </source>
</evidence>
<dbReference type="CDD" id="cd14978">
    <property type="entry name" value="7tmA_FMRFamide_R-like"/>
    <property type="match status" value="1"/>
</dbReference>
<evidence type="ECO:0000256" key="1">
    <source>
        <dbReference type="ARBA" id="ARBA00004370"/>
    </source>
</evidence>
<keyword evidence="10" id="KW-1185">Reference proteome</keyword>
<feature type="transmembrane region" description="Helical" evidence="7">
    <location>
        <begin position="129"/>
        <end position="150"/>
    </location>
</feature>
<feature type="transmembrane region" description="Helical" evidence="7">
    <location>
        <begin position="171"/>
        <end position="195"/>
    </location>
</feature>
<dbReference type="GO" id="GO:0004930">
    <property type="term" value="F:G protein-coupled receptor activity"/>
    <property type="evidence" value="ECO:0007669"/>
    <property type="project" value="UniProtKB-KW"/>
</dbReference>
<dbReference type="Pfam" id="PF00001">
    <property type="entry name" value="7tm_1"/>
    <property type="match status" value="1"/>
</dbReference>
<dbReference type="OrthoDB" id="9990906at2759"/>
<dbReference type="Proteomes" id="UP000183832">
    <property type="component" value="Unassembled WGS sequence"/>
</dbReference>
<keyword evidence="6" id="KW-0297">G-protein coupled receptor</keyword>
<dbReference type="PROSITE" id="PS50262">
    <property type="entry name" value="G_PROTEIN_RECEP_F1_2"/>
    <property type="match status" value="1"/>
</dbReference>
<keyword evidence="5 7" id="KW-0472">Membrane</keyword>
<dbReference type="PANTHER" id="PTHR46641:SF25">
    <property type="entry name" value="CNMAMIDE RECEPTOR-RELATED"/>
    <property type="match status" value="1"/>
</dbReference>
<evidence type="ECO:0000256" key="3">
    <source>
        <dbReference type="ARBA" id="ARBA00022692"/>
    </source>
</evidence>
<dbReference type="GO" id="GO:0016020">
    <property type="term" value="C:membrane"/>
    <property type="evidence" value="ECO:0007669"/>
    <property type="project" value="UniProtKB-SubCell"/>
</dbReference>
<evidence type="ECO:0000256" key="5">
    <source>
        <dbReference type="ARBA" id="ARBA00023136"/>
    </source>
</evidence>
<feature type="transmembrane region" description="Helical" evidence="7">
    <location>
        <begin position="215"/>
        <end position="238"/>
    </location>
</feature>
<accession>A0A1J1IIM9</accession>
<comment type="subcellular location">
    <subcellularLocation>
        <location evidence="1">Membrane</location>
    </subcellularLocation>
</comment>
<sequence length="267" mass="30992">MESYFPVIKNNCVKEYDSFNILKDYDILNLTINFTVDYEAEDEGLRLQFAYKVGEFLTHYYTPFLVFAGGFGNILSVIVFFRTKLRMLSSSYYLAALGISDTCFLLGAFISWLNYIDISIYNKNYFCQFFTYLCSLCSFLSAWFVVAFTVERFIAVLYPLKRHLCTIKRACTVLFILFIIGCFLNIPTFIYAAPLYSEYLNDSICDVRPENKMKIFNYIDTVIVFVIPFSIIAVLNILTAKAVWKVSGVRRIVTVKKRLLQSHHKSK</sequence>
<dbReference type="PROSITE" id="PS00237">
    <property type="entry name" value="G_PROTEIN_RECEP_F1_1"/>
    <property type="match status" value="1"/>
</dbReference>
<gene>
    <name evidence="9" type="primary">putative GM25173</name>
    <name evidence="9" type="ORF">CLUMA_CG013358</name>
</gene>
<comment type="similarity">
    <text evidence="2 6">Belongs to the G-protein coupled receptor 1 family.</text>
</comment>
<protein>
    <submittedName>
        <fullName evidence="9">CLUMA_CG013358, isoform A</fullName>
    </submittedName>
</protein>
<dbReference type="InterPro" id="IPR052954">
    <property type="entry name" value="GPCR-Ligand_Int"/>
</dbReference>
<proteinExistence type="inferred from homology"/>
<dbReference type="PRINTS" id="PR00237">
    <property type="entry name" value="GPCRRHODOPSN"/>
</dbReference>
<dbReference type="AlphaFoldDB" id="A0A1J1IIM9"/>
<evidence type="ECO:0000313" key="9">
    <source>
        <dbReference type="EMBL" id="CRL00075.1"/>
    </source>
</evidence>
<name>A0A1J1IIM9_9DIPT</name>
<keyword evidence="4 7" id="KW-1133">Transmembrane helix</keyword>
<dbReference type="PANTHER" id="PTHR46641">
    <property type="entry name" value="FMRFAMIDE RECEPTOR-RELATED"/>
    <property type="match status" value="1"/>
</dbReference>
<evidence type="ECO:0000313" key="10">
    <source>
        <dbReference type="Proteomes" id="UP000183832"/>
    </source>
</evidence>
<keyword evidence="6" id="KW-0675">Receptor</keyword>
<dbReference type="STRING" id="568069.A0A1J1IIM9"/>
<feature type="transmembrane region" description="Helical" evidence="7">
    <location>
        <begin position="60"/>
        <end position="81"/>
    </location>
</feature>
<dbReference type="InterPro" id="IPR017452">
    <property type="entry name" value="GPCR_Rhodpsn_7TM"/>
</dbReference>
<organism evidence="9 10">
    <name type="scientific">Clunio marinus</name>
    <dbReference type="NCBI Taxonomy" id="568069"/>
    <lineage>
        <taxon>Eukaryota</taxon>
        <taxon>Metazoa</taxon>
        <taxon>Ecdysozoa</taxon>
        <taxon>Arthropoda</taxon>
        <taxon>Hexapoda</taxon>
        <taxon>Insecta</taxon>
        <taxon>Pterygota</taxon>
        <taxon>Neoptera</taxon>
        <taxon>Endopterygota</taxon>
        <taxon>Diptera</taxon>
        <taxon>Nematocera</taxon>
        <taxon>Chironomoidea</taxon>
        <taxon>Chironomidae</taxon>
        <taxon>Clunio</taxon>
    </lineage>
</organism>
<evidence type="ECO:0000256" key="2">
    <source>
        <dbReference type="ARBA" id="ARBA00010663"/>
    </source>
</evidence>
<evidence type="ECO:0000259" key="8">
    <source>
        <dbReference type="PROSITE" id="PS50262"/>
    </source>
</evidence>
<reference evidence="9 10" key="1">
    <citation type="submission" date="2015-04" db="EMBL/GenBank/DDBJ databases">
        <authorList>
            <person name="Syromyatnikov M.Y."/>
            <person name="Popov V.N."/>
        </authorList>
    </citation>
    <scope>NUCLEOTIDE SEQUENCE [LARGE SCALE GENOMIC DNA]</scope>
</reference>